<dbReference type="Proteomes" id="UP000765509">
    <property type="component" value="Unassembled WGS sequence"/>
</dbReference>
<keyword evidence="2" id="KW-1185">Reference proteome</keyword>
<comment type="caution">
    <text evidence="1">The sequence shown here is derived from an EMBL/GenBank/DDBJ whole genome shotgun (WGS) entry which is preliminary data.</text>
</comment>
<proteinExistence type="predicted"/>
<dbReference type="EMBL" id="AVOT02013574">
    <property type="protein sequence ID" value="MBW0496352.1"/>
    <property type="molecule type" value="Genomic_DNA"/>
</dbReference>
<reference evidence="1" key="1">
    <citation type="submission" date="2021-03" db="EMBL/GenBank/DDBJ databases">
        <title>Draft genome sequence of rust myrtle Austropuccinia psidii MF-1, a brazilian biotype.</title>
        <authorList>
            <person name="Quecine M.C."/>
            <person name="Pachon D.M.R."/>
            <person name="Bonatelli M.L."/>
            <person name="Correr F.H."/>
            <person name="Franceschini L.M."/>
            <person name="Leite T.F."/>
            <person name="Margarido G.R.A."/>
            <person name="Almeida C.A."/>
            <person name="Ferrarezi J.A."/>
            <person name="Labate C.A."/>
        </authorList>
    </citation>
    <scope>NUCLEOTIDE SEQUENCE</scope>
    <source>
        <strain evidence="1">MF-1</strain>
    </source>
</reference>
<accession>A0A9Q3D9X6</accession>
<organism evidence="1 2">
    <name type="scientific">Austropuccinia psidii MF-1</name>
    <dbReference type="NCBI Taxonomy" id="1389203"/>
    <lineage>
        <taxon>Eukaryota</taxon>
        <taxon>Fungi</taxon>
        <taxon>Dikarya</taxon>
        <taxon>Basidiomycota</taxon>
        <taxon>Pucciniomycotina</taxon>
        <taxon>Pucciniomycetes</taxon>
        <taxon>Pucciniales</taxon>
        <taxon>Sphaerophragmiaceae</taxon>
        <taxon>Austropuccinia</taxon>
    </lineage>
</organism>
<evidence type="ECO:0000313" key="2">
    <source>
        <dbReference type="Proteomes" id="UP000765509"/>
    </source>
</evidence>
<protein>
    <submittedName>
        <fullName evidence="1">Uncharacterized protein</fullName>
    </submittedName>
</protein>
<feature type="non-terminal residue" evidence="1">
    <location>
        <position position="1"/>
    </location>
</feature>
<sequence>MTGVAISTSSFWTNFLITPSSRSSLIWISRASFDLGLAAYEVPLKSGGQDSSPPDHPATVQWLVKITQDPPVCTHTHHRGPSAGLDVGGRFEFTRSSMKGLRLSGILILQMTLVEPATQYGGSSSAGGGDMVRARCTMP</sequence>
<dbReference type="AlphaFoldDB" id="A0A9Q3D9X6"/>
<name>A0A9Q3D9X6_9BASI</name>
<evidence type="ECO:0000313" key="1">
    <source>
        <dbReference type="EMBL" id="MBW0496352.1"/>
    </source>
</evidence>
<gene>
    <name evidence="1" type="ORF">O181_036067</name>
</gene>